<accession>A0A6L6XNG9</accession>
<evidence type="ECO:0000313" key="7">
    <source>
        <dbReference type="Proteomes" id="UP000473525"/>
    </source>
</evidence>
<proteinExistence type="inferred from homology"/>
<dbReference type="Gene3D" id="2.120.10.30">
    <property type="entry name" value="TolB, C-terminal domain"/>
    <property type="match status" value="1"/>
</dbReference>
<keyword evidence="7" id="KW-1185">Reference proteome</keyword>
<reference evidence="6 7" key="1">
    <citation type="submission" date="2019-12" db="EMBL/GenBank/DDBJ databases">
        <authorList>
            <person name="Huq M.A."/>
        </authorList>
    </citation>
    <scope>NUCLEOTIDE SEQUENCE [LARGE SCALE GENOMIC DNA]</scope>
    <source>
        <strain evidence="6 7">MAH-18</strain>
    </source>
</reference>
<dbReference type="RefSeq" id="WP_157340385.1">
    <property type="nucleotide sequence ID" value="NZ_WSEK01000004.1"/>
</dbReference>
<keyword evidence="4" id="KW-0862">Zinc</keyword>
<dbReference type="InterPro" id="IPR011042">
    <property type="entry name" value="6-blade_b-propeller_TolB-like"/>
</dbReference>
<dbReference type="PANTHER" id="PTHR47572">
    <property type="entry name" value="LIPOPROTEIN-RELATED"/>
    <property type="match status" value="1"/>
</dbReference>
<comment type="similarity">
    <text evidence="1">Belongs to the SMP-30/CGR1 family.</text>
</comment>
<evidence type="ECO:0000256" key="4">
    <source>
        <dbReference type="PIRSR" id="PIRSR605511-2"/>
    </source>
</evidence>
<comment type="cofactor">
    <cofactor evidence="4">
        <name>Zn(2+)</name>
        <dbReference type="ChEBI" id="CHEBI:29105"/>
    </cofactor>
    <text evidence="4">Binds 1 divalent metal cation per subunit.</text>
</comment>
<dbReference type="PANTHER" id="PTHR47572:SF4">
    <property type="entry name" value="LACTONASE DRP35"/>
    <property type="match status" value="1"/>
</dbReference>
<dbReference type="InterPro" id="IPR013658">
    <property type="entry name" value="SGL"/>
</dbReference>
<evidence type="ECO:0000256" key="2">
    <source>
        <dbReference type="ARBA" id="ARBA00022801"/>
    </source>
</evidence>
<sequence length="272" mass="29045">MTTRVLATGIAMGESPRWHDGRLWLCDWLAGEVLTVDAAGRTEVVRRIEGLPVSVDWLPDGREVYTTPGGVVVGPHLTPYGGTGRPWNEIVVDPAGRVYVNMPGSMPGEEPRPGIAAVITPDGETRDVADDLWFPNGMAVSPDGSTLIVAESHAARLTAFTIAADGSLTDRRTWAELVDGAAPDGICLDAEGAVWYADVPHQHCRRVAEGGRILDTVAVDRGCFACMLGGPDGTLLHIVATDWERLDWQHGGGERTGQVLTYQAAVPHAGRP</sequence>
<keyword evidence="2" id="KW-0378">Hydrolase</keyword>
<feature type="active site" description="Proton donor/acceptor" evidence="3">
    <location>
        <position position="184"/>
    </location>
</feature>
<feature type="binding site" evidence="4">
    <location>
        <position position="88"/>
    </location>
    <ligand>
        <name>substrate</name>
    </ligand>
</feature>
<name>A0A6L6XNG9_9ACTN</name>
<dbReference type="Proteomes" id="UP000473525">
    <property type="component" value="Unassembled WGS sequence"/>
</dbReference>
<evidence type="ECO:0000313" key="6">
    <source>
        <dbReference type="EMBL" id="MVQ48273.1"/>
    </source>
</evidence>
<dbReference type="InterPro" id="IPR051262">
    <property type="entry name" value="SMP-30/CGR1_Lactonase"/>
</dbReference>
<protein>
    <submittedName>
        <fullName evidence="6">SMP-30/gluconolactonase/LRE family protein</fullName>
    </submittedName>
</protein>
<dbReference type="GO" id="GO:0046872">
    <property type="term" value="F:metal ion binding"/>
    <property type="evidence" value="ECO:0007669"/>
    <property type="project" value="UniProtKB-KW"/>
</dbReference>
<feature type="binding site" evidence="4">
    <location>
        <position position="136"/>
    </location>
    <ligand>
        <name>a divalent metal cation</name>
        <dbReference type="ChEBI" id="CHEBI:60240"/>
    </ligand>
</feature>
<keyword evidence="4" id="KW-0479">Metal-binding</keyword>
<dbReference type="AlphaFoldDB" id="A0A6L6XNG9"/>
<dbReference type="Pfam" id="PF08450">
    <property type="entry name" value="SGL"/>
    <property type="match status" value="1"/>
</dbReference>
<evidence type="ECO:0000256" key="1">
    <source>
        <dbReference type="ARBA" id="ARBA00008853"/>
    </source>
</evidence>
<organism evidence="6 7">
    <name type="scientific">Nocardioides agri</name>
    <dbReference type="NCBI Taxonomy" id="2682843"/>
    <lineage>
        <taxon>Bacteria</taxon>
        <taxon>Bacillati</taxon>
        <taxon>Actinomycetota</taxon>
        <taxon>Actinomycetes</taxon>
        <taxon>Propionibacteriales</taxon>
        <taxon>Nocardioidaceae</taxon>
        <taxon>Nocardioides</taxon>
    </lineage>
</organism>
<dbReference type="InterPro" id="IPR005511">
    <property type="entry name" value="SMP-30"/>
</dbReference>
<dbReference type="PRINTS" id="PR01790">
    <property type="entry name" value="SMP30FAMILY"/>
</dbReference>
<dbReference type="EMBL" id="WSEK01000004">
    <property type="protein sequence ID" value="MVQ48273.1"/>
    <property type="molecule type" value="Genomic_DNA"/>
</dbReference>
<dbReference type="SUPFAM" id="SSF63829">
    <property type="entry name" value="Calcium-dependent phosphotriesterase"/>
    <property type="match status" value="1"/>
</dbReference>
<feature type="domain" description="SMP-30/Gluconolactonase/LRE-like region" evidence="5">
    <location>
        <begin position="12"/>
        <end position="239"/>
    </location>
</feature>
<dbReference type="GO" id="GO:0016787">
    <property type="term" value="F:hydrolase activity"/>
    <property type="evidence" value="ECO:0007669"/>
    <property type="project" value="UniProtKB-KW"/>
</dbReference>
<evidence type="ECO:0000256" key="3">
    <source>
        <dbReference type="PIRSR" id="PIRSR605511-1"/>
    </source>
</evidence>
<comment type="caution">
    <text evidence="6">The sequence shown here is derived from an EMBL/GenBank/DDBJ whole genome shotgun (WGS) entry which is preliminary data.</text>
</comment>
<gene>
    <name evidence="6" type="ORF">GON03_03700</name>
</gene>
<feature type="binding site" evidence="4">
    <location>
        <position position="184"/>
    </location>
    <ligand>
        <name>a divalent metal cation</name>
        <dbReference type="ChEBI" id="CHEBI:60240"/>
    </ligand>
</feature>
<evidence type="ECO:0000259" key="5">
    <source>
        <dbReference type="Pfam" id="PF08450"/>
    </source>
</evidence>